<sequence>MQLPFYGVDLLTMEFYNIQEYLGIAYQTQSCLAHALNLAVHRMFEYKCAPPIVYPEEDIECIQLQAEDDEVIPLLLDHGDDL</sequence>
<organism evidence="1 2">
    <name type="scientific">Marasmiellus scandens</name>
    <dbReference type="NCBI Taxonomy" id="2682957"/>
    <lineage>
        <taxon>Eukaryota</taxon>
        <taxon>Fungi</taxon>
        <taxon>Dikarya</taxon>
        <taxon>Basidiomycota</taxon>
        <taxon>Agaricomycotina</taxon>
        <taxon>Agaricomycetes</taxon>
        <taxon>Agaricomycetidae</taxon>
        <taxon>Agaricales</taxon>
        <taxon>Marasmiineae</taxon>
        <taxon>Omphalotaceae</taxon>
        <taxon>Marasmiellus</taxon>
    </lineage>
</organism>
<protein>
    <submittedName>
        <fullName evidence="1">Uncharacterized protein</fullName>
    </submittedName>
</protein>
<keyword evidence="2" id="KW-1185">Reference proteome</keyword>
<dbReference type="Proteomes" id="UP001498398">
    <property type="component" value="Unassembled WGS sequence"/>
</dbReference>
<comment type="caution">
    <text evidence="1">The sequence shown here is derived from an EMBL/GenBank/DDBJ whole genome shotgun (WGS) entry which is preliminary data.</text>
</comment>
<evidence type="ECO:0000313" key="1">
    <source>
        <dbReference type="EMBL" id="KAK7435602.1"/>
    </source>
</evidence>
<name>A0ABR1IP12_9AGAR</name>
<reference evidence="1 2" key="1">
    <citation type="submission" date="2024-01" db="EMBL/GenBank/DDBJ databases">
        <title>A draft genome for the cacao thread blight pathogen Marasmiellus scandens.</title>
        <authorList>
            <person name="Baruah I.K."/>
            <person name="Leung J."/>
            <person name="Bukari Y."/>
            <person name="Amoako-Attah I."/>
            <person name="Meinhardt L.W."/>
            <person name="Bailey B.A."/>
            <person name="Cohen S.P."/>
        </authorList>
    </citation>
    <scope>NUCLEOTIDE SEQUENCE [LARGE SCALE GENOMIC DNA]</scope>
    <source>
        <strain evidence="1 2">GH-19</strain>
    </source>
</reference>
<evidence type="ECO:0000313" key="2">
    <source>
        <dbReference type="Proteomes" id="UP001498398"/>
    </source>
</evidence>
<proteinExistence type="predicted"/>
<accession>A0ABR1IP12</accession>
<dbReference type="EMBL" id="JBANRG010000104">
    <property type="protein sequence ID" value="KAK7435602.1"/>
    <property type="molecule type" value="Genomic_DNA"/>
</dbReference>
<gene>
    <name evidence="1" type="ORF">VKT23_019554</name>
</gene>